<dbReference type="PROSITE" id="PS50977">
    <property type="entry name" value="HTH_TETR_2"/>
    <property type="match status" value="1"/>
</dbReference>
<keyword evidence="5" id="KW-1185">Reference proteome</keyword>
<evidence type="ECO:0000259" key="3">
    <source>
        <dbReference type="PROSITE" id="PS50977"/>
    </source>
</evidence>
<dbReference type="Gene3D" id="1.10.357.10">
    <property type="entry name" value="Tetracycline Repressor, domain 2"/>
    <property type="match status" value="1"/>
</dbReference>
<accession>A0A0R1NY84</accession>
<dbReference type="PANTHER" id="PTHR43479">
    <property type="entry name" value="ACREF/ENVCD OPERON REPRESSOR-RELATED"/>
    <property type="match status" value="1"/>
</dbReference>
<dbReference type="InterPro" id="IPR009057">
    <property type="entry name" value="Homeodomain-like_sf"/>
</dbReference>
<evidence type="ECO:0000313" key="4">
    <source>
        <dbReference type="EMBL" id="KRL22725.1"/>
    </source>
</evidence>
<reference evidence="4 5" key="1">
    <citation type="journal article" date="2015" name="Genome Announc.">
        <title>Expanding the biotechnology potential of lactobacilli through comparative genomics of 213 strains and associated genera.</title>
        <authorList>
            <person name="Sun Z."/>
            <person name="Harris H.M."/>
            <person name="McCann A."/>
            <person name="Guo C."/>
            <person name="Argimon S."/>
            <person name="Zhang W."/>
            <person name="Yang X."/>
            <person name="Jeffery I.B."/>
            <person name="Cooney J.C."/>
            <person name="Kagawa T.F."/>
            <person name="Liu W."/>
            <person name="Song Y."/>
            <person name="Salvetti E."/>
            <person name="Wrobel A."/>
            <person name="Rasinkangas P."/>
            <person name="Parkhill J."/>
            <person name="Rea M.C."/>
            <person name="O'Sullivan O."/>
            <person name="Ritari J."/>
            <person name="Douillard F.P."/>
            <person name="Paul Ross R."/>
            <person name="Yang R."/>
            <person name="Briner A.E."/>
            <person name="Felis G.E."/>
            <person name="de Vos W.M."/>
            <person name="Barrangou R."/>
            <person name="Klaenhammer T.R."/>
            <person name="Caufield P.W."/>
            <person name="Cui Y."/>
            <person name="Zhang H."/>
            <person name="O'Toole P.W."/>
        </authorList>
    </citation>
    <scope>NUCLEOTIDE SEQUENCE [LARGE SCALE GENOMIC DNA]</scope>
    <source>
        <strain evidence="4 5">DSM 19906</strain>
    </source>
</reference>
<dbReference type="InterPro" id="IPR032551">
    <property type="entry name" value="BscR_C"/>
</dbReference>
<dbReference type="EMBL" id="AZEB01000004">
    <property type="protein sequence ID" value="KRL22725.1"/>
    <property type="molecule type" value="Genomic_DNA"/>
</dbReference>
<dbReference type="AlphaFoldDB" id="A0A0R1NY84"/>
<dbReference type="PRINTS" id="PR00455">
    <property type="entry name" value="HTHTETR"/>
</dbReference>
<dbReference type="Pfam" id="PF00440">
    <property type="entry name" value="TetR_N"/>
    <property type="match status" value="1"/>
</dbReference>
<feature type="DNA-binding region" description="H-T-H motif" evidence="2">
    <location>
        <begin position="28"/>
        <end position="47"/>
    </location>
</feature>
<dbReference type="InterPro" id="IPR001647">
    <property type="entry name" value="HTH_TetR"/>
</dbReference>
<dbReference type="Proteomes" id="UP000051439">
    <property type="component" value="Unassembled WGS sequence"/>
</dbReference>
<name>A0A0R1NY84_9LACO</name>
<sequence length="199" mass="22097">MKNTTDKQERIICAAIDIFATTGYAASNVPSIAKAADVSVGSIYHYFKNKQAILNAVFQHVMTTFLESISSSLDSAKETRVVFGKLFDVTINLIDQNTTALHFIYQNIFNVDLDEDSKHLRSQVIDTLTDFLNAGQKSQIFVKSNVQAQIALLTGSLSMMANFSWIGKNIDHQTAPDQATILSLKNQLWNGLTNKQTVF</sequence>
<evidence type="ECO:0000256" key="1">
    <source>
        <dbReference type="ARBA" id="ARBA00023125"/>
    </source>
</evidence>
<dbReference type="GO" id="GO:0003677">
    <property type="term" value="F:DNA binding"/>
    <property type="evidence" value="ECO:0007669"/>
    <property type="project" value="UniProtKB-UniRule"/>
</dbReference>
<evidence type="ECO:0000256" key="2">
    <source>
        <dbReference type="PROSITE-ProRule" id="PRU00335"/>
    </source>
</evidence>
<dbReference type="Pfam" id="PF16295">
    <property type="entry name" value="TetR_C_10"/>
    <property type="match status" value="1"/>
</dbReference>
<dbReference type="PANTHER" id="PTHR43479:SF11">
    <property type="entry name" value="ACREF_ENVCD OPERON REPRESSOR-RELATED"/>
    <property type="match status" value="1"/>
</dbReference>
<feature type="domain" description="HTH tetR-type" evidence="3">
    <location>
        <begin position="5"/>
        <end position="65"/>
    </location>
</feature>
<protein>
    <submittedName>
        <fullName evidence="4">Transcriptional regulator, TetR family</fullName>
    </submittedName>
</protein>
<evidence type="ECO:0000313" key="5">
    <source>
        <dbReference type="Proteomes" id="UP000051439"/>
    </source>
</evidence>
<organism evidence="4 5">
    <name type="scientific">Lentilactobacillus kisonensis DSM 19906 = JCM 15041</name>
    <dbReference type="NCBI Taxonomy" id="1423766"/>
    <lineage>
        <taxon>Bacteria</taxon>
        <taxon>Bacillati</taxon>
        <taxon>Bacillota</taxon>
        <taxon>Bacilli</taxon>
        <taxon>Lactobacillales</taxon>
        <taxon>Lactobacillaceae</taxon>
        <taxon>Lentilactobacillus</taxon>
    </lineage>
</organism>
<keyword evidence="1 2" id="KW-0238">DNA-binding</keyword>
<gene>
    <name evidence="4" type="ORF">FC98_GL001958</name>
</gene>
<dbReference type="PATRIC" id="fig|1423766.4.peg.2030"/>
<dbReference type="InterPro" id="IPR050624">
    <property type="entry name" value="HTH-type_Tx_Regulator"/>
</dbReference>
<proteinExistence type="predicted"/>
<dbReference type="RefSeq" id="WP_008855928.1">
    <property type="nucleotide sequence ID" value="NZ_AZEB01000004.1"/>
</dbReference>
<dbReference type="SUPFAM" id="SSF46689">
    <property type="entry name" value="Homeodomain-like"/>
    <property type="match status" value="1"/>
</dbReference>
<comment type="caution">
    <text evidence="4">The sequence shown here is derived from an EMBL/GenBank/DDBJ whole genome shotgun (WGS) entry which is preliminary data.</text>
</comment>